<comment type="caution">
    <text evidence="8">The sequence shown here is derived from an EMBL/GenBank/DDBJ whole genome shotgun (WGS) entry which is preliminary data.</text>
</comment>
<evidence type="ECO:0000256" key="5">
    <source>
        <dbReference type="ARBA" id="ARBA00023163"/>
    </source>
</evidence>
<sequence>ISTEWFYDLDPSILLHRPADIVVYDNTVLPRIGYDIDCINVSVGELRRRIYGPERLSASLVCAYIRKAKNKDTLPDMRANLEKRGITLFNRSKKAIQPTSWTSLSEKEAMDMARETGHFLAFLPPSKEMIDCVRERPVEADWLRVVAGSITEAMFRIGVTPEERRIETLADLHLFRFAMVSHHFGHSY</sequence>
<feature type="non-terminal residue" evidence="8">
    <location>
        <position position="1"/>
    </location>
</feature>
<keyword evidence="6" id="KW-0539">Nucleus</keyword>
<comment type="similarity">
    <text evidence="2">Belongs to the AP-2 family.</text>
</comment>
<evidence type="ECO:0000256" key="1">
    <source>
        <dbReference type="ARBA" id="ARBA00004123"/>
    </source>
</evidence>
<evidence type="ECO:0000313" key="9">
    <source>
        <dbReference type="Proteomes" id="UP001432027"/>
    </source>
</evidence>
<dbReference type="GO" id="GO:0042127">
    <property type="term" value="P:regulation of cell population proliferation"/>
    <property type="evidence" value="ECO:0007669"/>
    <property type="project" value="TreeGrafter"/>
</dbReference>
<keyword evidence="9" id="KW-1185">Reference proteome</keyword>
<organism evidence="8 9">
    <name type="scientific">Pristionchus entomophagus</name>
    <dbReference type="NCBI Taxonomy" id="358040"/>
    <lineage>
        <taxon>Eukaryota</taxon>
        <taxon>Metazoa</taxon>
        <taxon>Ecdysozoa</taxon>
        <taxon>Nematoda</taxon>
        <taxon>Chromadorea</taxon>
        <taxon>Rhabditida</taxon>
        <taxon>Rhabditina</taxon>
        <taxon>Diplogasteromorpha</taxon>
        <taxon>Diplogasteroidea</taxon>
        <taxon>Neodiplogasteridae</taxon>
        <taxon>Pristionchus</taxon>
    </lineage>
</organism>
<dbReference type="Pfam" id="PF03299">
    <property type="entry name" value="TF_AP-2"/>
    <property type="match status" value="1"/>
</dbReference>
<accession>A0AAV5S733</accession>
<evidence type="ECO:0000313" key="8">
    <source>
        <dbReference type="EMBL" id="GMS78064.1"/>
    </source>
</evidence>
<reference evidence="8" key="1">
    <citation type="submission" date="2023-10" db="EMBL/GenBank/DDBJ databases">
        <title>Genome assembly of Pristionchus species.</title>
        <authorList>
            <person name="Yoshida K."/>
            <person name="Sommer R.J."/>
        </authorList>
    </citation>
    <scope>NUCLEOTIDE SEQUENCE</scope>
    <source>
        <strain evidence="8">RS0144</strain>
    </source>
</reference>
<keyword evidence="3" id="KW-0805">Transcription regulation</keyword>
<dbReference type="InterPro" id="IPR013854">
    <property type="entry name" value="TF_AP2_C"/>
</dbReference>
<dbReference type="PANTHER" id="PTHR10812:SF17">
    <property type="entry name" value="TRANSCRIPTION FACTOR AP-2, ISOFORM D"/>
    <property type="match status" value="1"/>
</dbReference>
<dbReference type="PANTHER" id="PTHR10812">
    <property type="entry name" value="TRANSCRIPTION FACTOR AP-2"/>
    <property type="match status" value="1"/>
</dbReference>
<dbReference type="InterPro" id="IPR004979">
    <property type="entry name" value="TF_AP2"/>
</dbReference>
<keyword evidence="4" id="KW-0238">DNA-binding</keyword>
<dbReference type="GO" id="GO:0000981">
    <property type="term" value="F:DNA-binding transcription factor activity, RNA polymerase II-specific"/>
    <property type="evidence" value="ECO:0007669"/>
    <property type="project" value="TreeGrafter"/>
</dbReference>
<protein>
    <recommendedName>
        <fullName evidence="7">Transcription factor AP-2 C-terminal domain-containing protein</fullName>
    </recommendedName>
</protein>
<evidence type="ECO:0000256" key="6">
    <source>
        <dbReference type="ARBA" id="ARBA00023242"/>
    </source>
</evidence>
<dbReference type="GO" id="GO:0000977">
    <property type="term" value="F:RNA polymerase II transcription regulatory region sequence-specific DNA binding"/>
    <property type="evidence" value="ECO:0007669"/>
    <property type="project" value="TreeGrafter"/>
</dbReference>
<gene>
    <name evidence="8" type="ORF">PENTCL1PPCAC_239</name>
</gene>
<dbReference type="AlphaFoldDB" id="A0AAV5S733"/>
<evidence type="ECO:0000256" key="2">
    <source>
        <dbReference type="ARBA" id="ARBA00007770"/>
    </source>
</evidence>
<name>A0AAV5S733_9BILA</name>
<feature type="domain" description="Transcription factor AP-2 C-terminal" evidence="7">
    <location>
        <begin position="37"/>
        <end position="126"/>
    </location>
</feature>
<proteinExistence type="inferred from homology"/>
<comment type="subcellular location">
    <subcellularLocation>
        <location evidence="1">Nucleus</location>
    </subcellularLocation>
</comment>
<dbReference type="Proteomes" id="UP001432027">
    <property type="component" value="Unassembled WGS sequence"/>
</dbReference>
<evidence type="ECO:0000256" key="3">
    <source>
        <dbReference type="ARBA" id="ARBA00023015"/>
    </source>
</evidence>
<dbReference type="GO" id="GO:0005634">
    <property type="term" value="C:nucleus"/>
    <property type="evidence" value="ECO:0007669"/>
    <property type="project" value="UniProtKB-SubCell"/>
</dbReference>
<evidence type="ECO:0000256" key="4">
    <source>
        <dbReference type="ARBA" id="ARBA00023125"/>
    </source>
</evidence>
<feature type="non-terminal residue" evidence="8">
    <location>
        <position position="188"/>
    </location>
</feature>
<dbReference type="EMBL" id="BTSX01000001">
    <property type="protein sequence ID" value="GMS78064.1"/>
    <property type="molecule type" value="Genomic_DNA"/>
</dbReference>
<evidence type="ECO:0000259" key="7">
    <source>
        <dbReference type="Pfam" id="PF03299"/>
    </source>
</evidence>
<keyword evidence="5" id="KW-0804">Transcription</keyword>